<evidence type="ECO:0000313" key="2">
    <source>
        <dbReference type="EMBL" id="CAB1413939.1"/>
    </source>
</evidence>
<protein>
    <submittedName>
        <fullName evidence="2">Uncharacterized protein</fullName>
    </submittedName>
</protein>
<feature type="compositionally biased region" description="Low complexity" evidence="1">
    <location>
        <begin position="91"/>
        <end position="108"/>
    </location>
</feature>
<comment type="caution">
    <text evidence="2">The sequence shown here is derived from an EMBL/GenBank/DDBJ whole genome shotgun (WGS) entry which is preliminary data.</text>
</comment>
<feature type="compositionally biased region" description="Polar residues" evidence="1">
    <location>
        <begin position="46"/>
        <end position="55"/>
    </location>
</feature>
<proteinExistence type="predicted"/>
<feature type="compositionally biased region" description="Pro residues" evidence="1">
    <location>
        <begin position="7"/>
        <end position="18"/>
    </location>
</feature>
<gene>
    <name evidence="2" type="ORF">PLEPLA_LOCUS1642</name>
</gene>
<feature type="compositionally biased region" description="Pro residues" evidence="1">
    <location>
        <begin position="56"/>
        <end position="67"/>
    </location>
</feature>
<name>A0A9N7TL62_PLEPL</name>
<feature type="compositionally biased region" description="Pro residues" evidence="1">
    <location>
        <begin position="32"/>
        <end position="45"/>
    </location>
</feature>
<feature type="compositionally biased region" description="Basic and acidic residues" evidence="1">
    <location>
        <begin position="109"/>
        <end position="121"/>
    </location>
</feature>
<organism evidence="2 3">
    <name type="scientific">Pleuronectes platessa</name>
    <name type="common">European plaice</name>
    <dbReference type="NCBI Taxonomy" id="8262"/>
    <lineage>
        <taxon>Eukaryota</taxon>
        <taxon>Metazoa</taxon>
        <taxon>Chordata</taxon>
        <taxon>Craniata</taxon>
        <taxon>Vertebrata</taxon>
        <taxon>Euteleostomi</taxon>
        <taxon>Actinopterygii</taxon>
        <taxon>Neopterygii</taxon>
        <taxon>Teleostei</taxon>
        <taxon>Neoteleostei</taxon>
        <taxon>Acanthomorphata</taxon>
        <taxon>Carangaria</taxon>
        <taxon>Pleuronectiformes</taxon>
        <taxon>Pleuronectoidei</taxon>
        <taxon>Pleuronectidae</taxon>
        <taxon>Pleuronectes</taxon>
    </lineage>
</organism>
<evidence type="ECO:0000313" key="3">
    <source>
        <dbReference type="Proteomes" id="UP001153269"/>
    </source>
</evidence>
<dbReference type="Proteomes" id="UP001153269">
    <property type="component" value="Unassembled WGS sequence"/>
</dbReference>
<keyword evidence="3" id="KW-1185">Reference proteome</keyword>
<sequence length="175" mass="18001">MLTPFPTDTPPPYPPTTDSPPTLTPAAHQPPSCTPPLPPSFPPPSLITTQPSPKSLQPPPTVAPPCPGSGRELLSGSVGGSRTRVESDGVDSSIELEPLSSDPPSAAPEDPHIYQFHRLELHTGPPAVTPSSLGPGPLGTSPDCCPPGTDTSCAPPPYPAAPTLRSHPLQALVQF</sequence>
<reference evidence="2" key="1">
    <citation type="submission" date="2020-03" db="EMBL/GenBank/DDBJ databases">
        <authorList>
            <person name="Weist P."/>
        </authorList>
    </citation>
    <scope>NUCLEOTIDE SEQUENCE</scope>
</reference>
<accession>A0A9N7TL62</accession>
<feature type="region of interest" description="Disordered" evidence="1">
    <location>
        <begin position="1"/>
        <end position="150"/>
    </location>
</feature>
<dbReference type="AlphaFoldDB" id="A0A9N7TL62"/>
<dbReference type="EMBL" id="CADEAL010000080">
    <property type="protein sequence ID" value="CAB1413939.1"/>
    <property type="molecule type" value="Genomic_DNA"/>
</dbReference>
<evidence type="ECO:0000256" key="1">
    <source>
        <dbReference type="SAM" id="MobiDB-lite"/>
    </source>
</evidence>